<dbReference type="PANTHER" id="PTHR47268:SF4">
    <property type="entry name" value="ACYLPHOSPHATASE"/>
    <property type="match status" value="1"/>
</dbReference>
<dbReference type="InterPro" id="IPR017968">
    <property type="entry name" value="Acylphosphatase_CS"/>
</dbReference>
<dbReference type="Pfam" id="PF00708">
    <property type="entry name" value="Acylphosphatase"/>
    <property type="match status" value="1"/>
</dbReference>
<organism evidence="4 5">
    <name type="scientific">Elasticomyces elasticus</name>
    <dbReference type="NCBI Taxonomy" id="574655"/>
    <lineage>
        <taxon>Eukaryota</taxon>
        <taxon>Fungi</taxon>
        <taxon>Dikarya</taxon>
        <taxon>Ascomycota</taxon>
        <taxon>Pezizomycotina</taxon>
        <taxon>Dothideomycetes</taxon>
        <taxon>Dothideomycetidae</taxon>
        <taxon>Mycosphaerellales</taxon>
        <taxon>Teratosphaeriaceae</taxon>
        <taxon>Elasticomyces</taxon>
    </lineage>
</organism>
<dbReference type="EMBL" id="JAVRQU010000004">
    <property type="protein sequence ID" value="KAK5704157.1"/>
    <property type="molecule type" value="Genomic_DNA"/>
</dbReference>
<dbReference type="Gene3D" id="3.30.70.100">
    <property type="match status" value="1"/>
</dbReference>
<sequence length="69" mass="7406">MSKRISYTVEGDVQGVNYRSFAVDKAKSLGVTGYAQNESDGTVKGEAQGDDSSIDKFLQHLKTGTSSMN</sequence>
<dbReference type="InterPro" id="IPR020456">
    <property type="entry name" value="Acylphosphatase"/>
</dbReference>
<dbReference type="Proteomes" id="UP001310594">
    <property type="component" value="Unassembled WGS sequence"/>
</dbReference>
<feature type="domain" description="Acylphosphatase-like" evidence="3">
    <location>
        <begin position="4"/>
        <end position="69"/>
    </location>
</feature>
<evidence type="ECO:0000313" key="4">
    <source>
        <dbReference type="EMBL" id="KAK5704157.1"/>
    </source>
</evidence>
<comment type="catalytic activity">
    <reaction evidence="1">
        <text>an acyl phosphate + H2O = a carboxylate + phosphate + H(+)</text>
        <dbReference type="Rhea" id="RHEA:14965"/>
        <dbReference type="ChEBI" id="CHEBI:15377"/>
        <dbReference type="ChEBI" id="CHEBI:15378"/>
        <dbReference type="ChEBI" id="CHEBI:29067"/>
        <dbReference type="ChEBI" id="CHEBI:43474"/>
        <dbReference type="ChEBI" id="CHEBI:59918"/>
        <dbReference type="EC" id="3.6.1.7"/>
    </reaction>
</comment>
<feature type="active site" evidence="1">
    <location>
        <position position="19"/>
    </location>
</feature>
<gene>
    <name evidence="4" type="primary">AOX2_1</name>
    <name evidence="4" type="ORF">LTR97_003170</name>
</gene>
<dbReference type="AlphaFoldDB" id="A0AAN8A4S7"/>
<keyword evidence="1" id="KW-0378">Hydrolase</keyword>
<reference evidence="4" key="1">
    <citation type="submission" date="2023-08" db="EMBL/GenBank/DDBJ databases">
        <title>Black Yeasts Isolated from many extreme environments.</title>
        <authorList>
            <person name="Coleine C."/>
            <person name="Stajich J.E."/>
            <person name="Selbmann L."/>
        </authorList>
    </citation>
    <scope>NUCLEOTIDE SEQUENCE</scope>
    <source>
        <strain evidence="4">CCFEE 5810</strain>
    </source>
</reference>
<proteinExistence type="inferred from homology"/>
<accession>A0AAN8A4S7</accession>
<dbReference type="GO" id="GO:0003998">
    <property type="term" value="F:acylphosphatase activity"/>
    <property type="evidence" value="ECO:0007669"/>
    <property type="project" value="UniProtKB-EC"/>
</dbReference>
<comment type="caution">
    <text evidence="4">The sequence shown here is derived from an EMBL/GenBank/DDBJ whole genome shotgun (WGS) entry which is preliminary data.</text>
</comment>
<dbReference type="EC" id="3.6.1.7" evidence="1"/>
<dbReference type="SUPFAM" id="SSF54975">
    <property type="entry name" value="Acylphosphatase/BLUF domain-like"/>
    <property type="match status" value="1"/>
</dbReference>
<name>A0AAN8A4S7_9PEZI</name>
<evidence type="ECO:0000256" key="1">
    <source>
        <dbReference type="PROSITE-ProRule" id="PRU00520"/>
    </source>
</evidence>
<evidence type="ECO:0000256" key="2">
    <source>
        <dbReference type="RuleBase" id="RU004168"/>
    </source>
</evidence>
<comment type="similarity">
    <text evidence="2">Belongs to the acylphosphatase family.</text>
</comment>
<evidence type="ECO:0000313" key="5">
    <source>
        <dbReference type="Proteomes" id="UP001310594"/>
    </source>
</evidence>
<dbReference type="InterPro" id="IPR001792">
    <property type="entry name" value="Acylphosphatase-like_dom"/>
</dbReference>
<protein>
    <recommendedName>
        <fullName evidence="1">acylphosphatase</fullName>
        <ecNumber evidence="1">3.6.1.7</ecNumber>
    </recommendedName>
</protein>
<dbReference type="PROSITE" id="PS00151">
    <property type="entry name" value="ACYLPHOSPHATASE_2"/>
    <property type="match status" value="1"/>
</dbReference>
<dbReference type="PROSITE" id="PS51160">
    <property type="entry name" value="ACYLPHOSPHATASE_3"/>
    <property type="match status" value="1"/>
</dbReference>
<dbReference type="PRINTS" id="PR00112">
    <property type="entry name" value="ACYLPHPHTASE"/>
</dbReference>
<evidence type="ECO:0000259" key="3">
    <source>
        <dbReference type="PROSITE" id="PS51160"/>
    </source>
</evidence>
<dbReference type="InterPro" id="IPR036046">
    <property type="entry name" value="Acylphosphatase-like_dom_sf"/>
</dbReference>
<feature type="active site" evidence="1">
    <location>
        <position position="37"/>
    </location>
</feature>
<dbReference type="PANTHER" id="PTHR47268">
    <property type="entry name" value="ACYLPHOSPHATASE"/>
    <property type="match status" value="1"/>
</dbReference>